<reference evidence="1" key="1">
    <citation type="submission" date="2014-09" db="EMBL/GenBank/DDBJ databases">
        <authorList>
            <person name="Magalhaes I.L.F."/>
            <person name="Oliveira U."/>
            <person name="Santos F.R."/>
            <person name="Vidigal T.H.D.A."/>
            <person name="Brescovit A.D."/>
            <person name="Santos A.J."/>
        </authorList>
    </citation>
    <scope>NUCLEOTIDE SEQUENCE</scope>
    <source>
        <tissue evidence="1">Shoot tissue taken approximately 20 cm above the soil surface</tissue>
    </source>
</reference>
<accession>A0A0A9E5G5</accession>
<evidence type="ECO:0000313" key="1">
    <source>
        <dbReference type="EMBL" id="JAD95326.1"/>
    </source>
</evidence>
<protein>
    <submittedName>
        <fullName evidence="1">Uncharacterized protein</fullName>
    </submittedName>
</protein>
<organism evidence="1">
    <name type="scientific">Arundo donax</name>
    <name type="common">Giant reed</name>
    <name type="synonym">Donax arundinaceus</name>
    <dbReference type="NCBI Taxonomy" id="35708"/>
    <lineage>
        <taxon>Eukaryota</taxon>
        <taxon>Viridiplantae</taxon>
        <taxon>Streptophyta</taxon>
        <taxon>Embryophyta</taxon>
        <taxon>Tracheophyta</taxon>
        <taxon>Spermatophyta</taxon>
        <taxon>Magnoliopsida</taxon>
        <taxon>Liliopsida</taxon>
        <taxon>Poales</taxon>
        <taxon>Poaceae</taxon>
        <taxon>PACMAD clade</taxon>
        <taxon>Arundinoideae</taxon>
        <taxon>Arundineae</taxon>
        <taxon>Arundo</taxon>
    </lineage>
</organism>
<name>A0A0A9E5G5_ARUDO</name>
<sequence length="18" mass="2047">MCRSQVFLLSLALILLLI</sequence>
<reference evidence="1" key="2">
    <citation type="journal article" date="2015" name="Data Brief">
        <title>Shoot transcriptome of the giant reed, Arundo donax.</title>
        <authorList>
            <person name="Barrero R.A."/>
            <person name="Guerrero F.D."/>
            <person name="Moolhuijzen P."/>
            <person name="Goolsby J.A."/>
            <person name="Tidwell J."/>
            <person name="Bellgard S.E."/>
            <person name="Bellgard M.I."/>
        </authorList>
    </citation>
    <scope>NUCLEOTIDE SEQUENCE</scope>
    <source>
        <tissue evidence="1">Shoot tissue taken approximately 20 cm above the soil surface</tissue>
    </source>
</reference>
<dbReference type="AlphaFoldDB" id="A0A0A9E5G5"/>
<dbReference type="EMBL" id="GBRH01202569">
    <property type="protein sequence ID" value="JAD95326.1"/>
    <property type="molecule type" value="Transcribed_RNA"/>
</dbReference>
<proteinExistence type="predicted"/>